<evidence type="ECO:0000313" key="1">
    <source>
        <dbReference type="EMBL" id="KAH6921500.1"/>
    </source>
</evidence>
<dbReference type="EMBL" id="CM023489">
    <property type="protein sequence ID" value="KAH6921500.1"/>
    <property type="molecule type" value="Genomic_DNA"/>
</dbReference>
<accession>A0ACB7RHR0</accession>
<proteinExistence type="predicted"/>
<protein>
    <submittedName>
        <fullName evidence="1">Uncharacterized protein</fullName>
    </submittedName>
</protein>
<keyword evidence="2" id="KW-1185">Reference proteome</keyword>
<comment type="caution">
    <text evidence="1">The sequence shown here is derived from an EMBL/GenBank/DDBJ whole genome shotgun (WGS) entry which is preliminary data.</text>
</comment>
<evidence type="ECO:0000313" key="2">
    <source>
        <dbReference type="Proteomes" id="UP000821845"/>
    </source>
</evidence>
<gene>
    <name evidence="1" type="ORF">HPB50_001981</name>
</gene>
<sequence>MAGSGGTDGPEPTTPTTSVFTTELDSPAMFDDPNLPEGWYRKVCQRQSGRSAGKFDVYIYSPQGKKFRSRNELAAYLEEVNSPLSVSDFDFTVKGEQSKAKSAGLPPPPSARKQVTPTPAKRERKASPEKKVQSNKKPQAEKKPPAEKTTLAETKKAQSAKKAAPGKKASLSRDKAASPPAPRTGRKLMVRLNFTSPKKRILKNYSENKVESGGDTGGETDKGSESPVPIKGEDQAPQEVTEEKKQSETALSSPEGDTSTASGGDSTPKSEPVIKKKKNKENAVDKVSTKKKKTKEKEKEETTVKKLEKAAPAKKETTQKPEGRMRKRKIVEVEDMLFKEFDRLERKPVVKPSKATPEEKKKAELKGSIEDDVAVIKAAGSTTAPLPDEPKKEEAERQARGEKDEESRRQIS</sequence>
<organism evidence="1 2">
    <name type="scientific">Hyalomma asiaticum</name>
    <name type="common">Tick</name>
    <dbReference type="NCBI Taxonomy" id="266040"/>
    <lineage>
        <taxon>Eukaryota</taxon>
        <taxon>Metazoa</taxon>
        <taxon>Ecdysozoa</taxon>
        <taxon>Arthropoda</taxon>
        <taxon>Chelicerata</taxon>
        <taxon>Arachnida</taxon>
        <taxon>Acari</taxon>
        <taxon>Parasitiformes</taxon>
        <taxon>Ixodida</taxon>
        <taxon>Ixodoidea</taxon>
        <taxon>Ixodidae</taxon>
        <taxon>Hyalomminae</taxon>
        <taxon>Hyalomma</taxon>
    </lineage>
</organism>
<dbReference type="Proteomes" id="UP000821845">
    <property type="component" value="Chromosome 9"/>
</dbReference>
<reference evidence="1" key="1">
    <citation type="submission" date="2020-05" db="EMBL/GenBank/DDBJ databases">
        <title>Large-scale comparative analyses of tick genomes elucidate their genetic diversity and vector capacities.</title>
        <authorList>
            <person name="Jia N."/>
            <person name="Wang J."/>
            <person name="Shi W."/>
            <person name="Du L."/>
            <person name="Sun Y."/>
            <person name="Zhan W."/>
            <person name="Jiang J."/>
            <person name="Wang Q."/>
            <person name="Zhang B."/>
            <person name="Ji P."/>
            <person name="Sakyi L.B."/>
            <person name="Cui X."/>
            <person name="Yuan T."/>
            <person name="Jiang B."/>
            <person name="Yang W."/>
            <person name="Lam T.T.-Y."/>
            <person name="Chang Q."/>
            <person name="Ding S."/>
            <person name="Wang X."/>
            <person name="Zhu J."/>
            <person name="Ruan X."/>
            <person name="Zhao L."/>
            <person name="Wei J."/>
            <person name="Que T."/>
            <person name="Du C."/>
            <person name="Cheng J."/>
            <person name="Dai P."/>
            <person name="Han X."/>
            <person name="Huang E."/>
            <person name="Gao Y."/>
            <person name="Liu J."/>
            <person name="Shao H."/>
            <person name="Ye R."/>
            <person name="Li L."/>
            <person name="Wei W."/>
            <person name="Wang X."/>
            <person name="Wang C."/>
            <person name="Yang T."/>
            <person name="Huo Q."/>
            <person name="Li W."/>
            <person name="Guo W."/>
            <person name="Chen H."/>
            <person name="Zhou L."/>
            <person name="Ni X."/>
            <person name="Tian J."/>
            <person name="Zhou Y."/>
            <person name="Sheng Y."/>
            <person name="Liu T."/>
            <person name="Pan Y."/>
            <person name="Xia L."/>
            <person name="Li J."/>
            <person name="Zhao F."/>
            <person name="Cao W."/>
        </authorList>
    </citation>
    <scope>NUCLEOTIDE SEQUENCE</scope>
    <source>
        <strain evidence="1">Hyas-2018</strain>
    </source>
</reference>
<name>A0ACB7RHR0_HYAAI</name>